<comment type="caution">
    <text evidence="2">The sequence shown here is derived from an EMBL/GenBank/DDBJ whole genome shotgun (WGS) entry which is preliminary data.</text>
</comment>
<keyword evidence="3" id="KW-1185">Reference proteome</keyword>
<feature type="region of interest" description="Disordered" evidence="1">
    <location>
        <begin position="1"/>
        <end position="76"/>
    </location>
</feature>
<dbReference type="Proteomes" id="UP000289946">
    <property type="component" value="Unassembled WGS sequence"/>
</dbReference>
<organism evidence="2 3">
    <name type="scientific">Bradyrhizobium zhanjiangense</name>
    <dbReference type="NCBI Taxonomy" id="1325107"/>
    <lineage>
        <taxon>Bacteria</taxon>
        <taxon>Pseudomonadati</taxon>
        <taxon>Pseudomonadota</taxon>
        <taxon>Alphaproteobacteria</taxon>
        <taxon>Hyphomicrobiales</taxon>
        <taxon>Nitrobacteraceae</taxon>
        <taxon>Bradyrhizobium</taxon>
    </lineage>
</organism>
<sequence>MMRSRRTERRIETNTVRQTKSCGYGSRPSPGRQLLFGRSCRNSLHRRPGESQDPLPQGEVVTRSSSPRSSPNCALW</sequence>
<name>A0ABY0DKT1_9BRAD</name>
<protein>
    <submittedName>
        <fullName evidence="2">Uncharacterized protein</fullName>
    </submittedName>
</protein>
<accession>A0ABY0DKT1</accession>
<evidence type="ECO:0000256" key="1">
    <source>
        <dbReference type="SAM" id="MobiDB-lite"/>
    </source>
</evidence>
<gene>
    <name evidence="2" type="ORF">EAS62_18985</name>
</gene>
<proteinExistence type="predicted"/>
<feature type="compositionally biased region" description="Low complexity" evidence="1">
    <location>
        <begin position="63"/>
        <end position="76"/>
    </location>
</feature>
<reference evidence="2 3" key="1">
    <citation type="submission" date="2018-10" db="EMBL/GenBank/DDBJ databases">
        <title>Bradyrhizobium sp. nov., isolated from effective nodules of peanut in China.</title>
        <authorList>
            <person name="Li Y."/>
        </authorList>
    </citation>
    <scope>NUCLEOTIDE SEQUENCE [LARGE SCALE GENOMIC DNA]</scope>
    <source>
        <strain evidence="2 3">CCBAU 51781</strain>
    </source>
</reference>
<evidence type="ECO:0000313" key="3">
    <source>
        <dbReference type="Proteomes" id="UP000289946"/>
    </source>
</evidence>
<evidence type="ECO:0000313" key="2">
    <source>
        <dbReference type="EMBL" id="RXG93639.1"/>
    </source>
</evidence>
<dbReference type="EMBL" id="RDRA01000010">
    <property type="protein sequence ID" value="RXG93639.1"/>
    <property type="molecule type" value="Genomic_DNA"/>
</dbReference>